<accession>A0A7C1AYT6</accession>
<evidence type="ECO:0000313" key="1">
    <source>
        <dbReference type="EMBL" id="HDL90302.1"/>
    </source>
</evidence>
<dbReference type="EMBL" id="DQZW01000249">
    <property type="protein sequence ID" value="HDL90302.1"/>
    <property type="molecule type" value="Genomic_DNA"/>
</dbReference>
<reference evidence="1" key="1">
    <citation type="journal article" date="2020" name="mSystems">
        <title>Genome- and Community-Level Interaction Insights into Carbon Utilization and Element Cycling Functions of Hydrothermarchaeota in Hydrothermal Sediment.</title>
        <authorList>
            <person name="Zhou Z."/>
            <person name="Liu Y."/>
            <person name="Xu W."/>
            <person name="Pan J."/>
            <person name="Luo Z.H."/>
            <person name="Li M."/>
        </authorList>
    </citation>
    <scope>NUCLEOTIDE SEQUENCE [LARGE SCALE GENOMIC DNA]</scope>
    <source>
        <strain evidence="1">HyVt-19</strain>
    </source>
</reference>
<gene>
    <name evidence="1" type="ORF">ENG14_05305</name>
</gene>
<protein>
    <recommendedName>
        <fullName evidence="2">B box-type domain-containing protein</fullName>
    </recommendedName>
</protein>
<dbReference type="AlphaFoldDB" id="A0A7C1AYT6"/>
<organism evidence="1">
    <name type="scientific">Thermodesulforhabdus norvegica</name>
    <dbReference type="NCBI Taxonomy" id="39841"/>
    <lineage>
        <taxon>Bacteria</taxon>
        <taxon>Pseudomonadati</taxon>
        <taxon>Thermodesulfobacteriota</taxon>
        <taxon>Syntrophobacteria</taxon>
        <taxon>Syntrophobacterales</taxon>
        <taxon>Thermodesulforhabdaceae</taxon>
        <taxon>Thermodesulforhabdus</taxon>
    </lineage>
</organism>
<proteinExistence type="predicted"/>
<sequence length="71" mass="8660">MKCRFHPDREAVVICEKFNYGYCSECLDRCDACTDPDLYCRHRSYCIIWERCRKTVKKHHRNQENVNKKCI</sequence>
<dbReference type="Proteomes" id="UP000886355">
    <property type="component" value="Unassembled WGS sequence"/>
</dbReference>
<name>A0A7C1AYT6_9BACT</name>
<comment type="caution">
    <text evidence="1">The sequence shown here is derived from an EMBL/GenBank/DDBJ whole genome shotgun (WGS) entry which is preliminary data.</text>
</comment>
<evidence type="ECO:0008006" key="2">
    <source>
        <dbReference type="Google" id="ProtNLM"/>
    </source>
</evidence>